<gene>
    <name evidence="1" type="ORF">CRV2_00021832</name>
</gene>
<protein>
    <submittedName>
        <fullName evidence="1">Uncharacterized protein</fullName>
    </submittedName>
</protein>
<keyword evidence="2" id="KW-1185">Reference proteome</keyword>
<evidence type="ECO:0000313" key="1">
    <source>
        <dbReference type="EMBL" id="CAG9951696.1"/>
    </source>
</evidence>
<sequence>MLDPDDPSRGDMIRSGWRTMFGVFTVAAREPYEAIVNLAFENVNQVYKTKFGVVISQGAFTDLIVCLTEFSKNLKFQKKDSECPLSQKRSPEPSRKSSGGKSSSSSPRRPLANTSVEEGYWFPVLFAFHDVLMTGEDLEVRSNALEYFFDTLIKYGGGFPPEFWDILWRQQLYPIFMVSAFSP</sequence>
<comment type="caution">
    <text evidence="1">The sequence shown here is derived from an EMBL/GenBank/DDBJ whole genome shotgun (WGS) entry which is preliminary data.</text>
</comment>
<name>A0ACA9UEJ3_BIOOC</name>
<proteinExistence type="predicted"/>
<evidence type="ECO:0000313" key="2">
    <source>
        <dbReference type="Proteomes" id="UP000836387"/>
    </source>
</evidence>
<reference evidence="1" key="2">
    <citation type="submission" date="2021-10" db="EMBL/GenBank/DDBJ databases">
        <authorList>
            <person name="Piombo E."/>
        </authorList>
    </citation>
    <scope>NUCLEOTIDE SEQUENCE</scope>
</reference>
<organism evidence="1 2">
    <name type="scientific">Clonostachys rosea f. rosea IK726</name>
    <dbReference type="NCBI Taxonomy" id="1349383"/>
    <lineage>
        <taxon>Eukaryota</taxon>
        <taxon>Fungi</taxon>
        <taxon>Dikarya</taxon>
        <taxon>Ascomycota</taxon>
        <taxon>Pezizomycotina</taxon>
        <taxon>Sordariomycetes</taxon>
        <taxon>Hypocreomycetidae</taxon>
        <taxon>Hypocreales</taxon>
        <taxon>Bionectriaceae</taxon>
        <taxon>Clonostachys</taxon>
    </lineage>
</organism>
<accession>A0ACA9UEJ3</accession>
<dbReference type="EMBL" id="CADEHS020000387">
    <property type="protein sequence ID" value="CAG9951696.1"/>
    <property type="molecule type" value="Genomic_DNA"/>
</dbReference>
<dbReference type="Proteomes" id="UP000836387">
    <property type="component" value="Unassembled WGS sequence"/>
</dbReference>
<reference evidence="1" key="1">
    <citation type="submission" date="2020-04" db="EMBL/GenBank/DDBJ databases">
        <authorList>
            <person name="Broberg M."/>
        </authorList>
    </citation>
    <scope>NUCLEOTIDE SEQUENCE</scope>
</reference>